<name>A0A1B8P401_HALEL</name>
<evidence type="ECO:0000313" key="3">
    <source>
        <dbReference type="Proteomes" id="UP000092504"/>
    </source>
</evidence>
<evidence type="ECO:0000313" key="2">
    <source>
        <dbReference type="EMBL" id="OBX36967.1"/>
    </source>
</evidence>
<accession>A0A1B8P401</accession>
<keyword evidence="1" id="KW-0812">Transmembrane</keyword>
<dbReference type="PATRIC" id="fig|2746.7.peg.1357"/>
<keyword evidence="1" id="KW-1133">Transmembrane helix</keyword>
<dbReference type="Proteomes" id="UP000092504">
    <property type="component" value="Unassembled WGS sequence"/>
</dbReference>
<dbReference type="Gene3D" id="1.20.5.340">
    <property type="match status" value="1"/>
</dbReference>
<dbReference type="EMBL" id="MAJD01000001">
    <property type="protein sequence ID" value="OBX36967.1"/>
    <property type="molecule type" value="Genomic_DNA"/>
</dbReference>
<evidence type="ECO:0000256" key="1">
    <source>
        <dbReference type="SAM" id="Phobius"/>
    </source>
</evidence>
<organism evidence="2 3">
    <name type="scientific">Halomonas elongata</name>
    <dbReference type="NCBI Taxonomy" id="2746"/>
    <lineage>
        <taxon>Bacteria</taxon>
        <taxon>Pseudomonadati</taxon>
        <taxon>Pseudomonadota</taxon>
        <taxon>Gammaproteobacteria</taxon>
        <taxon>Oceanospirillales</taxon>
        <taxon>Halomonadaceae</taxon>
        <taxon>Halomonas</taxon>
    </lineage>
</organism>
<sequence>MQQVPAPEIWQERIEGKVDQILDRLTRMEERQSSLAGKVEAHDNRITELAERLRKQEHGLIKAESDVRSLETTQTQQHTQLSGRWAAVGAVAVALLSVIGSFAARIFFP</sequence>
<dbReference type="AlphaFoldDB" id="A0A1B8P401"/>
<feature type="transmembrane region" description="Helical" evidence="1">
    <location>
        <begin position="85"/>
        <end position="108"/>
    </location>
</feature>
<proteinExistence type="predicted"/>
<comment type="caution">
    <text evidence="2">The sequence shown here is derived from an EMBL/GenBank/DDBJ whole genome shotgun (WGS) entry which is preliminary data.</text>
</comment>
<protein>
    <submittedName>
        <fullName evidence="2">Uncharacterized protein</fullName>
    </submittedName>
</protein>
<reference evidence="2 3" key="1">
    <citation type="submission" date="2016-06" db="EMBL/GenBank/DDBJ databases">
        <title>Genome sequence of halotolerant plant growth promoting strain of Halomonas elongata HEK1 isolated from salterns of Rann of Kutch, Gujarat, India.</title>
        <authorList>
            <person name="Gaba S."/>
            <person name="Singh R.N."/>
            <person name="Abrol S."/>
            <person name="Kaushik R."/>
            <person name="Saxena A.K."/>
        </authorList>
    </citation>
    <scope>NUCLEOTIDE SEQUENCE [LARGE SCALE GENOMIC DNA]</scope>
    <source>
        <strain evidence="2 3">HEK1</strain>
    </source>
</reference>
<keyword evidence="1" id="KW-0472">Membrane</keyword>
<gene>
    <name evidence="2" type="ORF">A8U91_01315</name>
</gene>